<dbReference type="EMBL" id="CP063073">
    <property type="protein sequence ID" value="QOQ76333.1"/>
    <property type="molecule type" value="Genomic_DNA"/>
</dbReference>
<organism evidence="1 2">
    <name type="scientific">Pseudomonas poae</name>
    <dbReference type="NCBI Taxonomy" id="200451"/>
    <lineage>
        <taxon>Bacteria</taxon>
        <taxon>Pseudomonadati</taxon>
        <taxon>Pseudomonadota</taxon>
        <taxon>Gammaproteobacteria</taxon>
        <taxon>Pseudomonadales</taxon>
        <taxon>Pseudomonadaceae</taxon>
        <taxon>Pseudomonas</taxon>
    </lineage>
</organism>
<protein>
    <submittedName>
        <fullName evidence="1">Uncharacterized protein</fullName>
    </submittedName>
</protein>
<dbReference type="Proteomes" id="UP000594923">
    <property type="component" value="Chromosome"/>
</dbReference>
<dbReference type="AlphaFoldDB" id="A0A7M1KJE5"/>
<evidence type="ECO:0000313" key="2">
    <source>
        <dbReference type="Proteomes" id="UP000594923"/>
    </source>
</evidence>
<gene>
    <name evidence="1" type="ORF">IMF22_04470</name>
</gene>
<evidence type="ECO:0000313" key="1">
    <source>
        <dbReference type="EMBL" id="QOQ76333.1"/>
    </source>
</evidence>
<reference evidence="1 2" key="1">
    <citation type="submission" date="2020-10" db="EMBL/GenBank/DDBJ databases">
        <title>High quality whole genome sequence of Pseudomonas poae PMA22.</title>
        <authorList>
            <person name="Hernandez J.G."/>
            <person name="Rodriguez P."/>
            <person name="Cuevas C."/>
            <person name="de la Calle F."/>
            <person name="Galan B."/>
            <person name="Garcia J.L."/>
        </authorList>
    </citation>
    <scope>NUCLEOTIDE SEQUENCE [LARGE SCALE GENOMIC DNA]</scope>
    <source>
        <strain evidence="1 2">PMA22</strain>
    </source>
</reference>
<accession>A0A7M1KJE5</accession>
<proteinExistence type="predicted"/>
<dbReference type="RefSeq" id="WP_197627376.1">
    <property type="nucleotide sequence ID" value="NZ_CP063073.1"/>
</dbReference>
<sequence length="144" mass="16674">MEMDEEFLETYDLDWFASCPDGQLAHFATGGRGFVPMAVRRSLSIYENIYDYFLSVEDDIAFEIVEGNLPEFGDSVKRERYLRSFVDMARKGLFSYDVSNSGGYSLIAKPQQNRRIDDLPLDVRRSVCVLRLRFSVRMDESDLL</sequence>
<name>A0A7M1KJE5_9PSED</name>